<dbReference type="Proteomes" id="UP000886998">
    <property type="component" value="Unassembled WGS sequence"/>
</dbReference>
<sequence>MVIHQFLEDCVCVCFKKELITDSNPDKMDFETTNFNSVKACEKLKVTMNKTQGSQSNCAKFALNERNPDENKEITDVLKKSIEETAKSKKAIFFLFVLYLYGRTIRLCLLM</sequence>
<evidence type="ECO:0000313" key="1">
    <source>
        <dbReference type="EMBL" id="GFY37589.1"/>
    </source>
</evidence>
<dbReference type="EMBL" id="BMAV01000373">
    <property type="protein sequence ID" value="GFY37589.1"/>
    <property type="molecule type" value="Genomic_DNA"/>
</dbReference>
<gene>
    <name evidence="1" type="ORF">TNIN_342441</name>
</gene>
<comment type="caution">
    <text evidence="1">The sequence shown here is derived from an EMBL/GenBank/DDBJ whole genome shotgun (WGS) entry which is preliminary data.</text>
</comment>
<dbReference type="AlphaFoldDB" id="A0A8X6WNP4"/>
<organism evidence="1 2">
    <name type="scientific">Trichonephila inaurata madagascariensis</name>
    <dbReference type="NCBI Taxonomy" id="2747483"/>
    <lineage>
        <taxon>Eukaryota</taxon>
        <taxon>Metazoa</taxon>
        <taxon>Ecdysozoa</taxon>
        <taxon>Arthropoda</taxon>
        <taxon>Chelicerata</taxon>
        <taxon>Arachnida</taxon>
        <taxon>Araneae</taxon>
        <taxon>Araneomorphae</taxon>
        <taxon>Entelegynae</taxon>
        <taxon>Araneoidea</taxon>
        <taxon>Nephilidae</taxon>
        <taxon>Trichonephila</taxon>
        <taxon>Trichonephila inaurata</taxon>
    </lineage>
</organism>
<accession>A0A8X6WNP4</accession>
<evidence type="ECO:0000313" key="2">
    <source>
        <dbReference type="Proteomes" id="UP000886998"/>
    </source>
</evidence>
<keyword evidence="2" id="KW-1185">Reference proteome</keyword>
<proteinExistence type="predicted"/>
<name>A0A8X6WNP4_9ARAC</name>
<protein>
    <submittedName>
        <fullName evidence="1">Uncharacterized protein</fullName>
    </submittedName>
</protein>
<reference evidence="1" key="1">
    <citation type="submission" date="2020-08" db="EMBL/GenBank/DDBJ databases">
        <title>Multicomponent nature underlies the extraordinary mechanical properties of spider dragline silk.</title>
        <authorList>
            <person name="Kono N."/>
            <person name="Nakamura H."/>
            <person name="Mori M."/>
            <person name="Yoshida Y."/>
            <person name="Ohtoshi R."/>
            <person name="Malay A.D."/>
            <person name="Moran D.A.P."/>
            <person name="Tomita M."/>
            <person name="Numata K."/>
            <person name="Arakawa K."/>
        </authorList>
    </citation>
    <scope>NUCLEOTIDE SEQUENCE</scope>
</reference>